<dbReference type="GO" id="GO:0006754">
    <property type="term" value="P:ATP biosynthetic process"/>
    <property type="evidence" value="ECO:0007669"/>
    <property type="project" value="TreeGrafter"/>
</dbReference>
<evidence type="ECO:0000313" key="4">
    <source>
        <dbReference type="EMBL" id="QDU64452.1"/>
    </source>
</evidence>
<dbReference type="PRINTS" id="PR00502">
    <property type="entry name" value="NUDIXFAMILY"/>
</dbReference>
<feature type="domain" description="Nudix hydrolase" evidence="3">
    <location>
        <begin position="1"/>
        <end position="133"/>
    </location>
</feature>
<gene>
    <name evidence="4" type="primary">ndx1</name>
    <name evidence="4" type="ORF">Pan216_53420</name>
</gene>
<accession>A0A518BBV4</accession>
<dbReference type="InterPro" id="IPR000086">
    <property type="entry name" value="NUDIX_hydrolase_dom"/>
</dbReference>
<dbReference type="EC" id="3.6.1.61" evidence="4"/>
<protein>
    <submittedName>
        <fullName evidence="4">Diadenosine hexaphosphate hydrolase</fullName>
        <ecNumber evidence="4">3.6.1.61</ecNumber>
    </submittedName>
</protein>
<dbReference type="RefSeq" id="WP_145262677.1">
    <property type="nucleotide sequence ID" value="NZ_CP036279.1"/>
</dbReference>
<evidence type="ECO:0000256" key="1">
    <source>
        <dbReference type="ARBA" id="ARBA00022801"/>
    </source>
</evidence>
<keyword evidence="5" id="KW-1185">Reference proteome</keyword>
<dbReference type="PANTHER" id="PTHR21340">
    <property type="entry name" value="DIADENOSINE 5,5-P1,P4-TETRAPHOSPHATE PYROPHOSPHOHYDROLASE MUTT"/>
    <property type="match status" value="1"/>
</dbReference>
<dbReference type="EMBL" id="CP036279">
    <property type="protein sequence ID" value="QDU64452.1"/>
    <property type="molecule type" value="Genomic_DNA"/>
</dbReference>
<comment type="similarity">
    <text evidence="2">Belongs to the Nudix hydrolase family.</text>
</comment>
<name>A0A518BBV4_9BACT</name>
<dbReference type="InterPro" id="IPR020476">
    <property type="entry name" value="Nudix_hydrolase"/>
</dbReference>
<dbReference type="GO" id="GO:0006167">
    <property type="term" value="P:AMP biosynthetic process"/>
    <property type="evidence" value="ECO:0007669"/>
    <property type="project" value="TreeGrafter"/>
</dbReference>
<dbReference type="Proteomes" id="UP000317093">
    <property type="component" value="Chromosome"/>
</dbReference>
<dbReference type="PANTHER" id="PTHR21340:SF0">
    <property type="entry name" value="BIS(5'-NUCLEOSYL)-TETRAPHOSPHATASE [ASYMMETRICAL]"/>
    <property type="match status" value="1"/>
</dbReference>
<dbReference type="InterPro" id="IPR015797">
    <property type="entry name" value="NUDIX_hydrolase-like_dom_sf"/>
</dbReference>
<evidence type="ECO:0000259" key="3">
    <source>
        <dbReference type="PROSITE" id="PS51462"/>
    </source>
</evidence>
<organism evidence="4 5">
    <name type="scientific">Kolteria novifilia</name>
    <dbReference type="NCBI Taxonomy" id="2527975"/>
    <lineage>
        <taxon>Bacteria</taxon>
        <taxon>Pseudomonadati</taxon>
        <taxon>Planctomycetota</taxon>
        <taxon>Planctomycetia</taxon>
        <taxon>Kolteriales</taxon>
        <taxon>Kolteriaceae</taxon>
        <taxon>Kolteria</taxon>
    </lineage>
</organism>
<dbReference type="InterPro" id="IPR051325">
    <property type="entry name" value="Nudix_hydrolase_domain"/>
</dbReference>
<dbReference type="KEGG" id="knv:Pan216_53420"/>
<dbReference type="OrthoDB" id="276477at2"/>
<dbReference type="Gene3D" id="3.90.79.10">
    <property type="entry name" value="Nucleoside Triphosphate Pyrophosphohydrolase"/>
    <property type="match status" value="1"/>
</dbReference>
<dbReference type="SUPFAM" id="SSF55811">
    <property type="entry name" value="Nudix"/>
    <property type="match status" value="1"/>
</dbReference>
<dbReference type="Pfam" id="PF00293">
    <property type="entry name" value="NUDIX"/>
    <property type="match status" value="1"/>
</dbReference>
<dbReference type="AlphaFoldDB" id="A0A518BBV4"/>
<proteinExistence type="inferred from homology"/>
<dbReference type="PROSITE" id="PS51462">
    <property type="entry name" value="NUDIX"/>
    <property type="match status" value="1"/>
</dbReference>
<dbReference type="GO" id="GO:0004081">
    <property type="term" value="F:bis(5'-nucleosyl)-tetraphosphatase (asymmetrical) activity"/>
    <property type="evidence" value="ECO:0007669"/>
    <property type="project" value="TreeGrafter"/>
</dbReference>
<keyword evidence="1 2" id="KW-0378">Hydrolase</keyword>
<dbReference type="PROSITE" id="PS00893">
    <property type="entry name" value="NUDIX_BOX"/>
    <property type="match status" value="1"/>
</dbReference>
<sequence length="150" mass="16745">MKTSAGILLYRPFEDGDIEVLLVRPSGLHRSGGPKPWSLPKGLPDPGETLEQAARRETWEEAGVKAADLFPLGSIQYTTKSRKIVHAWGGLIPDDADPHCASWEVDRVAFLSVDEAHSVLHRDQRPFVDRLVEYLTEDLDGFRNAEREVG</sequence>
<evidence type="ECO:0000313" key="5">
    <source>
        <dbReference type="Proteomes" id="UP000317093"/>
    </source>
</evidence>
<reference evidence="4 5" key="1">
    <citation type="submission" date="2019-02" db="EMBL/GenBank/DDBJ databases">
        <title>Deep-cultivation of Planctomycetes and their phenomic and genomic characterization uncovers novel biology.</title>
        <authorList>
            <person name="Wiegand S."/>
            <person name="Jogler M."/>
            <person name="Boedeker C."/>
            <person name="Pinto D."/>
            <person name="Vollmers J."/>
            <person name="Rivas-Marin E."/>
            <person name="Kohn T."/>
            <person name="Peeters S.H."/>
            <person name="Heuer A."/>
            <person name="Rast P."/>
            <person name="Oberbeckmann S."/>
            <person name="Bunk B."/>
            <person name="Jeske O."/>
            <person name="Meyerdierks A."/>
            <person name="Storesund J.E."/>
            <person name="Kallscheuer N."/>
            <person name="Luecker S."/>
            <person name="Lage O.M."/>
            <person name="Pohl T."/>
            <person name="Merkel B.J."/>
            <person name="Hornburger P."/>
            <person name="Mueller R.-W."/>
            <person name="Bruemmer F."/>
            <person name="Labrenz M."/>
            <person name="Spormann A.M."/>
            <person name="Op den Camp H."/>
            <person name="Overmann J."/>
            <person name="Amann R."/>
            <person name="Jetten M.S.M."/>
            <person name="Mascher T."/>
            <person name="Medema M.H."/>
            <person name="Devos D.P."/>
            <person name="Kaster A.-K."/>
            <person name="Ovreas L."/>
            <person name="Rohde M."/>
            <person name="Galperin M.Y."/>
            <person name="Jogler C."/>
        </authorList>
    </citation>
    <scope>NUCLEOTIDE SEQUENCE [LARGE SCALE GENOMIC DNA]</scope>
    <source>
        <strain evidence="4 5">Pan216</strain>
    </source>
</reference>
<dbReference type="InterPro" id="IPR020084">
    <property type="entry name" value="NUDIX_hydrolase_CS"/>
</dbReference>
<evidence type="ECO:0000256" key="2">
    <source>
        <dbReference type="RuleBase" id="RU003476"/>
    </source>
</evidence>